<keyword evidence="2" id="KW-1185">Reference proteome</keyword>
<dbReference type="KEGG" id="tzo:THMIRHAT_09580"/>
<organism evidence="1 2">
    <name type="scientific">Thiosulfativibrio zosterae</name>
    <dbReference type="NCBI Taxonomy" id="2675053"/>
    <lineage>
        <taxon>Bacteria</taxon>
        <taxon>Pseudomonadati</taxon>
        <taxon>Pseudomonadota</taxon>
        <taxon>Gammaproteobacteria</taxon>
        <taxon>Thiotrichales</taxon>
        <taxon>Piscirickettsiaceae</taxon>
        <taxon>Thiosulfativibrio</taxon>
    </lineage>
</organism>
<evidence type="ECO:0008006" key="3">
    <source>
        <dbReference type="Google" id="ProtNLM"/>
    </source>
</evidence>
<dbReference type="Gene3D" id="3.20.20.410">
    <property type="entry name" value="Protein of unknown function UPF0759"/>
    <property type="match status" value="1"/>
</dbReference>
<dbReference type="InterPro" id="IPR036520">
    <property type="entry name" value="UPF0759_sf"/>
</dbReference>
<evidence type="ECO:0000313" key="1">
    <source>
        <dbReference type="EMBL" id="BBP43212.1"/>
    </source>
</evidence>
<proteinExistence type="predicted"/>
<dbReference type="AlphaFoldDB" id="A0A6F8PM76"/>
<reference evidence="2" key="1">
    <citation type="submission" date="2019-11" db="EMBL/GenBank/DDBJ databases">
        <title>Isolation and characterization of two novel species in the genus Thiomicrorhabdus.</title>
        <authorList>
            <person name="Mochizuki J."/>
            <person name="Kojima H."/>
            <person name="Fukui M."/>
        </authorList>
    </citation>
    <scope>NUCLEOTIDE SEQUENCE [LARGE SCALE GENOMIC DNA]</scope>
    <source>
        <strain evidence="2">AkT22</strain>
    </source>
</reference>
<dbReference type="Proteomes" id="UP000501466">
    <property type="component" value="Chromosome"/>
</dbReference>
<gene>
    <name evidence="1" type="ORF">THMIRHAT_09580</name>
</gene>
<dbReference type="EMBL" id="AP021888">
    <property type="protein sequence ID" value="BBP43212.1"/>
    <property type="molecule type" value="Genomic_DNA"/>
</dbReference>
<dbReference type="SUPFAM" id="SSF117396">
    <property type="entry name" value="TM1631-like"/>
    <property type="match status" value="1"/>
</dbReference>
<sequence length="208" mass="24229">MENLTVGSFGWDRAEWQEIFYPEDLPSEWCLDFYSNEFHCVLIPQTEWLAWSDEEFESVLESIEGQTFALYFAVQTALDASQQKQLLRCHQKFYQYEKGVVFWQEAFRLPSGCEDFSQTLLQKLDDNHKTEEFEWSWTFDGWRLSGIPLGLVFKIPSDGKEQAKMIKSFVESLPKDQVGAPFILGDLNTPLEIQDLRAIKTIAELLGY</sequence>
<protein>
    <recommendedName>
        <fullName evidence="3">DUF72 domain-containing protein</fullName>
    </recommendedName>
</protein>
<name>A0A6F8PM76_9GAMM</name>
<dbReference type="RefSeq" id="WP_173291036.1">
    <property type="nucleotide sequence ID" value="NZ_AP021888.1"/>
</dbReference>
<accession>A0A6F8PM76</accession>
<evidence type="ECO:0000313" key="2">
    <source>
        <dbReference type="Proteomes" id="UP000501466"/>
    </source>
</evidence>